<evidence type="ECO:0000256" key="4">
    <source>
        <dbReference type="ARBA" id="ARBA00022692"/>
    </source>
</evidence>
<evidence type="ECO:0000256" key="10">
    <source>
        <dbReference type="SAM" id="Phobius"/>
    </source>
</evidence>
<evidence type="ECO:0000256" key="7">
    <source>
        <dbReference type="ARBA" id="ARBA00022989"/>
    </source>
</evidence>
<dbReference type="Proteomes" id="UP000008370">
    <property type="component" value="Unassembled WGS sequence"/>
</dbReference>
<keyword evidence="5 11" id="KW-0732">Signal</keyword>
<evidence type="ECO:0000256" key="2">
    <source>
        <dbReference type="ARBA" id="ARBA00008203"/>
    </source>
</evidence>
<keyword evidence="6" id="KW-0256">Endoplasmic reticulum</keyword>
<dbReference type="HOGENOM" id="CLU_083986_0_0_1"/>
<proteinExistence type="inferred from homology"/>
<evidence type="ECO:0000256" key="9">
    <source>
        <dbReference type="ARBA" id="ARBA00023316"/>
    </source>
</evidence>
<dbReference type="PANTHER" id="PTHR28285:SF1">
    <property type="entry name" value="PROTEIN BIG1"/>
    <property type="match status" value="1"/>
</dbReference>
<dbReference type="KEGG" id="pco:PHACADRAFT_205742"/>
<dbReference type="GO" id="GO:0005789">
    <property type="term" value="C:endoplasmic reticulum membrane"/>
    <property type="evidence" value="ECO:0007669"/>
    <property type="project" value="UniProtKB-SubCell"/>
</dbReference>
<keyword evidence="7 10" id="KW-1133">Transmembrane helix</keyword>
<dbReference type="GO" id="GO:0009272">
    <property type="term" value="P:fungal-type cell wall biogenesis"/>
    <property type="evidence" value="ECO:0007669"/>
    <property type="project" value="TreeGrafter"/>
</dbReference>
<keyword evidence="4 10" id="KW-0812">Transmembrane</keyword>
<evidence type="ECO:0000256" key="5">
    <source>
        <dbReference type="ARBA" id="ARBA00022729"/>
    </source>
</evidence>
<keyword evidence="9" id="KW-0961">Cell wall biogenesis/degradation</keyword>
<protein>
    <recommendedName>
        <fullName evidence="3">Protein BIG1</fullName>
    </recommendedName>
</protein>
<reference evidence="12 13" key="1">
    <citation type="journal article" date="2012" name="BMC Genomics">
        <title>Comparative genomics of the white-rot fungi, Phanerochaete carnosa and P. chrysosporium, to elucidate the genetic basis of the distinct wood types they colonize.</title>
        <authorList>
            <person name="Suzuki H."/>
            <person name="MacDonald J."/>
            <person name="Syed K."/>
            <person name="Salamov A."/>
            <person name="Hori C."/>
            <person name="Aerts A."/>
            <person name="Henrissat B."/>
            <person name="Wiebenga A."/>
            <person name="vanKuyk P.A."/>
            <person name="Barry K."/>
            <person name="Lindquist E."/>
            <person name="LaButti K."/>
            <person name="Lapidus A."/>
            <person name="Lucas S."/>
            <person name="Coutinho P."/>
            <person name="Gong Y."/>
            <person name="Samejima M."/>
            <person name="Mahadevan R."/>
            <person name="Abou-Zaid M."/>
            <person name="de Vries R.P."/>
            <person name="Igarashi K."/>
            <person name="Yadav J.S."/>
            <person name="Grigoriev I.V."/>
            <person name="Master E.R."/>
        </authorList>
    </citation>
    <scope>NUCLEOTIDE SEQUENCE [LARGE SCALE GENOMIC DNA]</scope>
    <source>
        <strain evidence="12 13">HHB-10118-sp</strain>
    </source>
</reference>
<organism evidence="12 13">
    <name type="scientific">Phanerochaete carnosa (strain HHB-10118-sp)</name>
    <name type="common">White-rot fungus</name>
    <name type="synonym">Peniophora carnosa</name>
    <dbReference type="NCBI Taxonomy" id="650164"/>
    <lineage>
        <taxon>Eukaryota</taxon>
        <taxon>Fungi</taxon>
        <taxon>Dikarya</taxon>
        <taxon>Basidiomycota</taxon>
        <taxon>Agaricomycotina</taxon>
        <taxon>Agaricomycetes</taxon>
        <taxon>Polyporales</taxon>
        <taxon>Phanerochaetaceae</taxon>
        <taxon>Phanerochaete</taxon>
    </lineage>
</organism>
<dbReference type="GO" id="GO:0006078">
    <property type="term" value="P:(1-&gt;6)-beta-D-glucan biosynthetic process"/>
    <property type="evidence" value="ECO:0007669"/>
    <property type="project" value="TreeGrafter"/>
</dbReference>
<evidence type="ECO:0000256" key="8">
    <source>
        <dbReference type="ARBA" id="ARBA00023136"/>
    </source>
</evidence>
<feature type="signal peptide" evidence="11">
    <location>
        <begin position="1"/>
        <end position="17"/>
    </location>
</feature>
<feature type="chain" id="PRO_5003885712" description="Protein BIG1" evidence="11">
    <location>
        <begin position="18"/>
        <end position="285"/>
    </location>
</feature>
<evidence type="ECO:0000256" key="1">
    <source>
        <dbReference type="ARBA" id="ARBA00004115"/>
    </source>
</evidence>
<keyword evidence="13" id="KW-1185">Reference proteome</keyword>
<sequence>MVRRAILVAALVPTVLAFSGTHPVIAWTSHSSDALTSASKSSDTEHFIENFLSDDSMCDHDAVVLIDQMGLHASDLRSLPSSSRLAQTLDSSPSSLELPYTRHYGENPFADISKAIAKRCGSRVLSVPAGEVAPHLETSPKEKHVVCMSMPSIQGTSEYRKGLMAELESSLVSELEKIADTFSKHMVIYAGWSPLLQSRQDPEGVPALEFVAPVNPASPSKAAANDGGILKKYQLLTPGLIISLFVALFVLIPVVFLGITSLASIQSPVRLDALKGFNAAEKKNQ</sequence>
<evidence type="ECO:0000256" key="6">
    <source>
        <dbReference type="ARBA" id="ARBA00022824"/>
    </source>
</evidence>
<evidence type="ECO:0000313" key="12">
    <source>
        <dbReference type="EMBL" id="EKM59525.1"/>
    </source>
</evidence>
<comment type="similarity">
    <text evidence="2">Belongs to the BIG1 family.</text>
</comment>
<dbReference type="GeneID" id="18912382"/>
<evidence type="ECO:0000256" key="3">
    <source>
        <dbReference type="ARBA" id="ARBA00022089"/>
    </source>
</evidence>
<dbReference type="InParanoid" id="K5WJE2"/>
<dbReference type="RefSeq" id="XP_007392084.1">
    <property type="nucleotide sequence ID" value="XM_007392022.1"/>
</dbReference>
<dbReference type="AlphaFoldDB" id="K5WJE2"/>
<dbReference type="PANTHER" id="PTHR28285">
    <property type="entry name" value="PROTEIN BIG1"/>
    <property type="match status" value="1"/>
</dbReference>
<comment type="subcellular location">
    <subcellularLocation>
        <location evidence="1">Endoplasmic reticulum membrane</location>
        <topology evidence="1">Single-pass type I membrane protein</topology>
    </subcellularLocation>
</comment>
<accession>K5WJE2</accession>
<keyword evidence="8 10" id="KW-0472">Membrane</keyword>
<evidence type="ECO:0000313" key="13">
    <source>
        <dbReference type="Proteomes" id="UP000008370"/>
    </source>
</evidence>
<dbReference type="GO" id="GO:0071555">
    <property type="term" value="P:cell wall organization"/>
    <property type="evidence" value="ECO:0007669"/>
    <property type="project" value="UniProtKB-KW"/>
</dbReference>
<dbReference type="OrthoDB" id="10029326at2759"/>
<dbReference type="InterPro" id="IPR037654">
    <property type="entry name" value="Big1"/>
</dbReference>
<evidence type="ECO:0000256" key="11">
    <source>
        <dbReference type="SAM" id="SignalP"/>
    </source>
</evidence>
<feature type="transmembrane region" description="Helical" evidence="10">
    <location>
        <begin position="240"/>
        <end position="265"/>
    </location>
</feature>
<dbReference type="EMBL" id="JH930469">
    <property type="protein sequence ID" value="EKM59525.1"/>
    <property type="molecule type" value="Genomic_DNA"/>
</dbReference>
<name>K5WJE2_PHACS</name>
<gene>
    <name evidence="12" type="ORF">PHACADRAFT_205742</name>
</gene>